<name>A0AAI8XMG8_MYCME</name>
<dbReference type="EMBL" id="AP027452">
    <property type="protein sequence ID" value="BDY27896.1"/>
    <property type="molecule type" value="Genomic_DNA"/>
</dbReference>
<reference evidence="2" key="1">
    <citation type="submission" date="2023-03" db="EMBL/GenBank/DDBJ databases">
        <title>Draft genome sequence of a Mycolicibacterium mageritense strain H4_3_1 isolated from a hybrid biological-inorganic system reactor.</title>
        <authorList>
            <person name="Feng X."/>
            <person name="Kazama D."/>
            <person name="Sato K."/>
            <person name="Kobayashi H."/>
        </authorList>
    </citation>
    <scope>NUCLEOTIDE SEQUENCE</scope>
    <source>
        <strain evidence="2">H4_3_1</strain>
    </source>
</reference>
<dbReference type="InterPro" id="IPR012925">
    <property type="entry name" value="TipAS_dom"/>
</dbReference>
<proteinExistence type="predicted"/>
<dbReference type="InterPro" id="IPR036244">
    <property type="entry name" value="TipA-like_antibiotic-bd"/>
</dbReference>
<evidence type="ECO:0000259" key="1">
    <source>
        <dbReference type="Pfam" id="PF07739"/>
    </source>
</evidence>
<evidence type="ECO:0000313" key="2">
    <source>
        <dbReference type="EMBL" id="BDY27896.1"/>
    </source>
</evidence>
<dbReference type="AlphaFoldDB" id="A0AAI8XMG8"/>
<sequence>MSAHNSGIQLTAEEQVELFGTTAFSEEYAEEAQQRWGDTEEWRQSQERTAKMTKRDWIEFKAENDALLQALAAGKRSGVEAGSAAANALAARHRANISRFFDCSDDMHMCLARIYVEDERYGNYYDDAEPGLAQFVHDIIVASIN</sequence>
<organism evidence="2 3">
    <name type="scientific">Mycolicibacterium mageritense</name>
    <name type="common">Mycobacterium mageritense</name>
    <dbReference type="NCBI Taxonomy" id="53462"/>
    <lineage>
        <taxon>Bacteria</taxon>
        <taxon>Bacillati</taxon>
        <taxon>Actinomycetota</taxon>
        <taxon>Actinomycetes</taxon>
        <taxon>Mycobacteriales</taxon>
        <taxon>Mycobacteriaceae</taxon>
        <taxon>Mycolicibacterium</taxon>
    </lineage>
</organism>
<dbReference type="Gene3D" id="1.10.490.50">
    <property type="entry name" value="Antibiotic binding domain of TipA-like multidrug resistance regulators"/>
    <property type="match status" value="1"/>
</dbReference>
<dbReference type="Pfam" id="PF07739">
    <property type="entry name" value="TipAS"/>
    <property type="match status" value="1"/>
</dbReference>
<feature type="domain" description="TipAS antibiotic-recognition" evidence="1">
    <location>
        <begin position="28"/>
        <end position="142"/>
    </location>
</feature>
<accession>A0AAI8XMG8</accession>
<dbReference type="SUPFAM" id="SSF89082">
    <property type="entry name" value="Antibiotic binding domain of TipA-like multidrug resistance regulators"/>
    <property type="match status" value="1"/>
</dbReference>
<dbReference type="Proteomes" id="UP001241092">
    <property type="component" value="Chromosome"/>
</dbReference>
<protein>
    <submittedName>
        <fullName evidence="2">HTH-type transcriptional activator TipA</fullName>
    </submittedName>
</protein>
<evidence type="ECO:0000313" key="3">
    <source>
        <dbReference type="Proteomes" id="UP001241092"/>
    </source>
</evidence>
<gene>
    <name evidence="2" type="primary">tipA</name>
    <name evidence="2" type="ORF">hbim_01826</name>
</gene>